<dbReference type="Proteomes" id="UP000534286">
    <property type="component" value="Unassembled WGS sequence"/>
</dbReference>
<keyword evidence="3" id="KW-1185">Reference proteome</keyword>
<dbReference type="EMBL" id="JACHJU010000007">
    <property type="protein sequence ID" value="MBB4944168.1"/>
    <property type="molecule type" value="Genomic_DNA"/>
</dbReference>
<dbReference type="CDD" id="cd06558">
    <property type="entry name" value="crotonase-like"/>
    <property type="match status" value="1"/>
</dbReference>
<comment type="caution">
    <text evidence="2">The sequence shown here is derived from an EMBL/GenBank/DDBJ whole genome shotgun (WGS) entry which is preliminary data.</text>
</comment>
<name>A0A7W7S6K0_9ACTN</name>
<gene>
    <name evidence="2" type="ORF">FHR32_008571</name>
</gene>
<evidence type="ECO:0000313" key="3">
    <source>
        <dbReference type="Proteomes" id="UP000534286"/>
    </source>
</evidence>
<reference evidence="2 3" key="1">
    <citation type="submission" date="2020-08" db="EMBL/GenBank/DDBJ databases">
        <title>Sequencing the genomes of 1000 actinobacteria strains.</title>
        <authorList>
            <person name="Klenk H.-P."/>
        </authorList>
    </citation>
    <scope>NUCLEOTIDE SEQUENCE [LARGE SCALE GENOMIC DNA]</scope>
    <source>
        <strain evidence="2 3">DSM 43023</strain>
    </source>
</reference>
<protein>
    <submittedName>
        <fullName evidence="2">Enoyl-CoA hydratase/carnithine racemase</fullName>
    </submittedName>
</protein>
<organism evidence="2 3">
    <name type="scientific">Streptosporangium album</name>
    <dbReference type="NCBI Taxonomy" id="47479"/>
    <lineage>
        <taxon>Bacteria</taxon>
        <taxon>Bacillati</taxon>
        <taxon>Actinomycetota</taxon>
        <taxon>Actinomycetes</taxon>
        <taxon>Streptosporangiales</taxon>
        <taxon>Streptosporangiaceae</taxon>
        <taxon>Streptosporangium</taxon>
    </lineage>
</organism>
<evidence type="ECO:0000256" key="1">
    <source>
        <dbReference type="ARBA" id="ARBA00005254"/>
    </source>
</evidence>
<dbReference type="RefSeq" id="WP_221466915.1">
    <property type="nucleotide sequence ID" value="NZ_BAABEK010000040.1"/>
</dbReference>
<comment type="similarity">
    <text evidence="1">Belongs to the enoyl-CoA hydratase/isomerase family.</text>
</comment>
<dbReference type="PANTHER" id="PTHR43802:SF1">
    <property type="entry name" value="IP11341P-RELATED"/>
    <property type="match status" value="1"/>
</dbReference>
<dbReference type="Pfam" id="PF00378">
    <property type="entry name" value="ECH_1"/>
    <property type="match status" value="1"/>
</dbReference>
<dbReference type="AlphaFoldDB" id="A0A7W7S6K0"/>
<dbReference type="GO" id="GO:0003824">
    <property type="term" value="F:catalytic activity"/>
    <property type="evidence" value="ECO:0007669"/>
    <property type="project" value="UniProtKB-ARBA"/>
</dbReference>
<evidence type="ECO:0000313" key="2">
    <source>
        <dbReference type="EMBL" id="MBB4944168.1"/>
    </source>
</evidence>
<accession>A0A7W7S6K0</accession>
<dbReference type="SUPFAM" id="SSF52096">
    <property type="entry name" value="ClpP/crotonase"/>
    <property type="match status" value="1"/>
</dbReference>
<dbReference type="PANTHER" id="PTHR43802">
    <property type="entry name" value="ENOYL-COA HYDRATASE"/>
    <property type="match status" value="1"/>
</dbReference>
<proteinExistence type="inferred from homology"/>
<dbReference type="InterPro" id="IPR029045">
    <property type="entry name" value="ClpP/crotonase-like_dom_sf"/>
</dbReference>
<dbReference type="Gene3D" id="3.90.226.10">
    <property type="entry name" value="2-enoyl-CoA Hydratase, Chain A, domain 1"/>
    <property type="match status" value="1"/>
</dbReference>
<sequence length="352" mass="37238">MSDVPHLSIADVADGSAHGPLLDQAGAVRDPFVAVQLDDAVDPVTLDRAVKRARSCDRLLVGVVDGPLPPQTGELVSVLDLTLTGPDTQARRDCVTVPDPQTRLGLLYAAVVRNPHASVVLGSVLRTGEALPVSAALDLESFAYSALLGGPEFHRWLSARRQRPVPPAADDPITVKREEDRLLITLNRPERRNAYGRDVRDALVEALRLAVFDDTITMVVLNGAGPSFCSGGDLDEFGTTPDLVTAHLVRTRAGAGRLVHELAARIEVRVHGSCVGAGIELPAFAGAVIADPGTTFRLPEVSMGLIPGAGGTVSLPRRIGRWRTLDLALSGKAIDAATAMAWGLIDGLLPRE</sequence>
<dbReference type="InterPro" id="IPR001753">
    <property type="entry name" value="Enoyl-CoA_hydra/iso"/>
</dbReference>